<dbReference type="Proteomes" id="UP001268089">
    <property type="component" value="Unassembled WGS sequence"/>
</dbReference>
<keyword evidence="2" id="KW-0012">Acyltransferase</keyword>
<evidence type="ECO:0000259" key="3">
    <source>
        <dbReference type="PROSITE" id="PS51186"/>
    </source>
</evidence>
<comment type="caution">
    <text evidence="4">The sequence shown here is derived from an EMBL/GenBank/DDBJ whole genome shotgun (WGS) entry which is preliminary data.</text>
</comment>
<dbReference type="SUPFAM" id="SSF55729">
    <property type="entry name" value="Acyl-CoA N-acyltransferases (Nat)"/>
    <property type="match status" value="1"/>
</dbReference>
<dbReference type="InterPro" id="IPR050832">
    <property type="entry name" value="Bact_Acetyltransf"/>
</dbReference>
<proteinExistence type="predicted"/>
<name>A0ABU1ZQ77_9BURK</name>
<accession>A0ABU1ZQ77</accession>
<reference evidence="4 5" key="1">
    <citation type="submission" date="2023-07" db="EMBL/GenBank/DDBJ databases">
        <title>Sorghum-associated microbial communities from plants grown in Nebraska, USA.</title>
        <authorList>
            <person name="Schachtman D."/>
        </authorList>
    </citation>
    <scope>NUCLEOTIDE SEQUENCE [LARGE SCALE GENOMIC DNA]</scope>
    <source>
        <strain evidence="4 5">BE308</strain>
    </source>
</reference>
<dbReference type="Pfam" id="PF00583">
    <property type="entry name" value="Acetyltransf_1"/>
    <property type="match status" value="1"/>
</dbReference>
<feature type="domain" description="N-acetyltransferase" evidence="3">
    <location>
        <begin position="9"/>
        <end position="156"/>
    </location>
</feature>
<dbReference type="InterPro" id="IPR016181">
    <property type="entry name" value="Acyl_CoA_acyltransferase"/>
</dbReference>
<keyword evidence="1" id="KW-0808">Transferase</keyword>
<dbReference type="CDD" id="cd04301">
    <property type="entry name" value="NAT_SF"/>
    <property type="match status" value="1"/>
</dbReference>
<evidence type="ECO:0000256" key="2">
    <source>
        <dbReference type="ARBA" id="ARBA00023315"/>
    </source>
</evidence>
<dbReference type="InterPro" id="IPR000182">
    <property type="entry name" value="GNAT_dom"/>
</dbReference>
<dbReference type="EMBL" id="JAVDXO010000007">
    <property type="protein sequence ID" value="MDR7307643.1"/>
    <property type="molecule type" value="Genomic_DNA"/>
</dbReference>
<gene>
    <name evidence="4" type="ORF">J2X15_002947</name>
</gene>
<evidence type="ECO:0000256" key="1">
    <source>
        <dbReference type="ARBA" id="ARBA00022679"/>
    </source>
</evidence>
<keyword evidence="5" id="KW-1185">Reference proteome</keyword>
<sequence length="163" mass="17363">MLSNSVTPQVVRAAVPADASALAPLCAAHAAYERLPYSAAGHAERLLVALASGQLHAWLLEQGGSPMGYASVTLDFATLSGQRYAHLDCLYLTPAARNQGGGLALMQAVQAYARAQGSTTLQWQTPAWNRGAMRFYARLGARAYAKQRYTLALDGVGQRIGEK</sequence>
<organism evidence="4 5">
    <name type="scientific">Rhodoferax saidenbachensis</name>
    <dbReference type="NCBI Taxonomy" id="1484693"/>
    <lineage>
        <taxon>Bacteria</taxon>
        <taxon>Pseudomonadati</taxon>
        <taxon>Pseudomonadota</taxon>
        <taxon>Betaproteobacteria</taxon>
        <taxon>Burkholderiales</taxon>
        <taxon>Comamonadaceae</taxon>
        <taxon>Rhodoferax</taxon>
    </lineage>
</organism>
<evidence type="ECO:0000313" key="5">
    <source>
        <dbReference type="Proteomes" id="UP001268089"/>
    </source>
</evidence>
<dbReference type="Gene3D" id="3.40.630.30">
    <property type="match status" value="1"/>
</dbReference>
<dbReference type="PANTHER" id="PTHR43877">
    <property type="entry name" value="AMINOALKYLPHOSPHONATE N-ACETYLTRANSFERASE-RELATED-RELATED"/>
    <property type="match status" value="1"/>
</dbReference>
<protein>
    <submittedName>
        <fullName evidence="4">GNAT superfamily N-acetyltransferase</fullName>
    </submittedName>
</protein>
<evidence type="ECO:0000313" key="4">
    <source>
        <dbReference type="EMBL" id="MDR7307643.1"/>
    </source>
</evidence>
<dbReference type="PROSITE" id="PS51186">
    <property type="entry name" value="GNAT"/>
    <property type="match status" value="1"/>
</dbReference>